<dbReference type="OrthoDB" id="7726822at2"/>
<name>X7EKH3_9RHOB</name>
<protein>
    <recommendedName>
        <fullName evidence="3">STAS domain-containing protein</fullName>
    </recommendedName>
</protein>
<accession>X7EKH3</accession>
<evidence type="ECO:0008006" key="3">
    <source>
        <dbReference type="Google" id="ProtNLM"/>
    </source>
</evidence>
<dbReference type="EMBL" id="JALZ01000001">
    <property type="protein sequence ID" value="ETX16604.1"/>
    <property type="molecule type" value="Genomic_DNA"/>
</dbReference>
<keyword evidence="2" id="KW-1185">Reference proteome</keyword>
<dbReference type="RefSeq" id="WP_037257768.1">
    <property type="nucleotide sequence ID" value="NZ_JALZ01000001.1"/>
</dbReference>
<gene>
    <name evidence="1" type="ORF">OCH239_01910</name>
</gene>
<evidence type="ECO:0000313" key="2">
    <source>
        <dbReference type="Proteomes" id="UP000022447"/>
    </source>
</evidence>
<dbReference type="STRING" id="1449350.OCH239_01910"/>
<dbReference type="AlphaFoldDB" id="X7EKH3"/>
<dbReference type="eggNOG" id="ENOG50302EF">
    <property type="taxonomic scope" value="Bacteria"/>
</dbReference>
<proteinExistence type="predicted"/>
<reference evidence="1 2" key="1">
    <citation type="submission" date="2014-01" db="EMBL/GenBank/DDBJ databases">
        <title>Roseivivax halodurans JCM 10272 Genome Sequencing.</title>
        <authorList>
            <person name="Lai Q."/>
            <person name="Li G."/>
            <person name="Shao Z."/>
        </authorList>
    </citation>
    <scope>NUCLEOTIDE SEQUENCE [LARGE SCALE GENOMIC DNA]</scope>
    <source>
        <strain evidence="1 2">JCM 10272</strain>
    </source>
</reference>
<dbReference type="Proteomes" id="UP000022447">
    <property type="component" value="Unassembled WGS sequence"/>
</dbReference>
<comment type="caution">
    <text evidence="1">The sequence shown here is derived from an EMBL/GenBank/DDBJ whole genome shotgun (WGS) entry which is preliminary data.</text>
</comment>
<sequence>MSTTLSLPEKLDTRAAEDLAAMLGAQEPGDLRLDGTSVARLGALCRQILWALQADRVAQGSSVTIAASEAMAEDLRLLGLAGDLVSEGDDT</sequence>
<evidence type="ECO:0000313" key="1">
    <source>
        <dbReference type="EMBL" id="ETX16604.1"/>
    </source>
</evidence>
<organism evidence="1 2">
    <name type="scientific">Roseivivax halodurans JCM 10272</name>
    <dbReference type="NCBI Taxonomy" id="1449350"/>
    <lineage>
        <taxon>Bacteria</taxon>
        <taxon>Pseudomonadati</taxon>
        <taxon>Pseudomonadota</taxon>
        <taxon>Alphaproteobacteria</taxon>
        <taxon>Rhodobacterales</taxon>
        <taxon>Roseobacteraceae</taxon>
        <taxon>Roseivivax</taxon>
    </lineage>
</organism>